<name>I8TVE5_ASPO3</name>
<gene>
    <name evidence="3" type="ORF">Ao3042_05645</name>
</gene>
<dbReference type="OrthoDB" id="5416097at2759"/>
<dbReference type="Pfam" id="PF13391">
    <property type="entry name" value="HNH_2"/>
    <property type="match status" value="1"/>
</dbReference>
<feature type="compositionally biased region" description="Acidic residues" evidence="1">
    <location>
        <begin position="401"/>
        <end position="415"/>
    </location>
</feature>
<dbReference type="EMBL" id="AKHY01000141">
    <property type="protein sequence ID" value="EIT78148.1"/>
    <property type="molecule type" value="Genomic_DNA"/>
</dbReference>
<dbReference type="HOGENOM" id="CLU_039755_3_0_1"/>
<comment type="caution">
    <text evidence="3">The sequence shown here is derived from an EMBL/GenBank/DDBJ whole genome shotgun (WGS) entry which is preliminary data.</text>
</comment>
<feature type="domain" description="HNH nuclease" evidence="2">
    <location>
        <begin position="195"/>
        <end position="275"/>
    </location>
</feature>
<feature type="region of interest" description="Disordered" evidence="1">
    <location>
        <begin position="382"/>
        <end position="415"/>
    </location>
</feature>
<feature type="compositionally biased region" description="Polar residues" evidence="1">
    <location>
        <begin position="156"/>
        <end position="176"/>
    </location>
</feature>
<dbReference type="Proteomes" id="UP000002812">
    <property type="component" value="Unassembled WGS sequence"/>
</dbReference>
<evidence type="ECO:0000313" key="4">
    <source>
        <dbReference type="Proteomes" id="UP000002812"/>
    </source>
</evidence>
<reference evidence="3 4" key="1">
    <citation type="journal article" date="2012" name="Eukaryot. Cell">
        <title>Draft genome sequence of Aspergillus oryzae strain 3.042.</title>
        <authorList>
            <person name="Zhao G."/>
            <person name="Yao Y."/>
            <person name="Qi W."/>
            <person name="Wang C."/>
            <person name="Hou L."/>
            <person name="Zeng B."/>
            <person name="Cao X."/>
        </authorList>
    </citation>
    <scope>NUCLEOTIDE SEQUENCE [LARGE SCALE GENOMIC DNA]</scope>
    <source>
        <strain evidence="3 4">3.042</strain>
    </source>
</reference>
<dbReference type="AlphaFoldDB" id="I8TVE5"/>
<evidence type="ECO:0000256" key="1">
    <source>
        <dbReference type="SAM" id="MobiDB-lite"/>
    </source>
</evidence>
<evidence type="ECO:0000313" key="3">
    <source>
        <dbReference type="EMBL" id="EIT78148.1"/>
    </source>
</evidence>
<proteinExistence type="predicted"/>
<feature type="compositionally biased region" description="Acidic residues" evidence="1">
    <location>
        <begin position="113"/>
        <end position="129"/>
    </location>
</feature>
<dbReference type="InterPro" id="IPR003615">
    <property type="entry name" value="HNH_nuc"/>
</dbReference>
<protein>
    <recommendedName>
        <fullName evidence="2">HNH nuclease domain-containing protein</fullName>
    </recommendedName>
</protein>
<evidence type="ECO:0000259" key="2">
    <source>
        <dbReference type="Pfam" id="PF13391"/>
    </source>
</evidence>
<organism evidence="3 4">
    <name type="scientific">Aspergillus oryzae (strain 3.042)</name>
    <name type="common">Yellow koji mold</name>
    <dbReference type="NCBI Taxonomy" id="1160506"/>
    <lineage>
        <taxon>Eukaryota</taxon>
        <taxon>Fungi</taxon>
        <taxon>Dikarya</taxon>
        <taxon>Ascomycota</taxon>
        <taxon>Pezizomycotina</taxon>
        <taxon>Eurotiomycetes</taxon>
        <taxon>Eurotiomycetidae</taxon>
        <taxon>Eurotiales</taxon>
        <taxon>Aspergillaceae</taxon>
        <taxon>Aspergillus</taxon>
        <taxon>Aspergillus subgen. Circumdati</taxon>
    </lineage>
</organism>
<accession>I8TVE5</accession>
<feature type="region of interest" description="Disordered" evidence="1">
    <location>
        <begin position="101"/>
        <end position="178"/>
    </location>
</feature>
<sequence length="415" mass="46463">MTPSQLSYLFTCSHLLSYPPSSSSGPPSAMAATVGPADELLDEQRRELMEQLADIIGKSRVTSAAWACLWFADIEILQSLITHLIEDEAFRRVFKTNDTGCARSKKKSKDAESESDSEDNQISDEDSNDETPGRKRKAGAIGKQSPSKTPRLITIPNLQEATTSSVKPSITPTKTSTGRKKSARKLCVKRDDLTCLITGFKEPIEIAHIYPLSLGQKSKTEQEQFWETLSNFWTSEKIDSWKAEVLGPQGTEHCANLMCFSNIAHKLWEKARFALYPLQLSDDKKTLTVKFFWLPTMKYLKSQSITRLPSPIAPDLISSTKDGIPFAKLFKLVTEEKIRSGDILTFYTTDPVKLPLPSVKLLQLQWTLHRVLAMSGAADASDEDLDPDFHRPAGAGLCWENEVEEEEVEEEEDEE</sequence>
<reference evidence="4" key="2">
    <citation type="submission" date="2012-06" db="EMBL/GenBank/DDBJ databases">
        <title>Comparative genomic analyses of Aspergillus oryzae 3.042 and A. oryzae RIB40 for soy-sauce fermentation.</title>
        <authorList>
            <person name="Zhao G."/>
            <person name="Hou L."/>
            <person name="Wang C."/>
            <person name="Cao X."/>
        </authorList>
    </citation>
    <scope>NUCLEOTIDE SEQUENCE [LARGE SCALE GENOMIC DNA]</scope>
    <source>
        <strain evidence="4">3.042</strain>
    </source>
</reference>